<dbReference type="AlphaFoldDB" id="A0AAE1HKF7"/>
<evidence type="ECO:0000313" key="2">
    <source>
        <dbReference type="Proteomes" id="UP001219518"/>
    </source>
</evidence>
<reference evidence="1" key="1">
    <citation type="submission" date="2021-07" db="EMBL/GenBank/DDBJ databases">
        <authorList>
            <person name="Catto M.A."/>
            <person name="Jacobson A."/>
            <person name="Kennedy G."/>
            <person name="Labadie P."/>
            <person name="Hunt B.G."/>
            <person name="Srinivasan R."/>
        </authorList>
    </citation>
    <scope>NUCLEOTIDE SEQUENCE</scope>
    <source>
        <strain evidence="1">PL_HMW_Pooled</strain>
        <tissue evidence="1">Head</tissue>
    </source>
</reference>
<accession>A0AAE1HKF7</accession>
<organism evidence="1 2">
    <name type="scientific">Frankliniella fusca</name>
    <dbReference type="NCBI Taxonomy" id="407009"/>
    <lineage>
        <taxon>Eukaryota</taxon>
        <taxon>Metazoa</taxon>
        <taxon>Ecdysozoa</taxon>
        <taxon>Arthropoda</taxon>
        <taxon>Hexapoda</taxon>
        <taxon>Insecta</taxon>
        <taxon>Pterygota</taxon>
        <taxon>Neoptera</taxon>
        <taxon>Paraneoptera</taxon>
        <taxon>Thysanoptera</taxon>
        <taxon>Terebrantia</taxon>
        <taxon>Thripoidea</taxon>
        <taxon>Thripidae</taxon>
        <taxon>Frankliniella</taxon>
    </lineage>
</organism>
<gene>
    <name evidence="1" type="ORF">KUF71_001649</name>
</gene>
<reference evidence="1" key="2">
    <citation type="journal article" date="2023" name="BMC Genomics">
        <title>Pest status, molecular evolution, and epigenetic factors derived from the genome assembly of Frankliniella fusca, a thysanopteran phytovirus vector.</title>
        <authorList>
            <person name="Catto M.A."/>
            <person name="Labadie P.E."/>
            <person name="Jacobson A.L."/>
            <person name="Kennedy G.G."/>
            <person name="Srinivasan R."/>
            <person name="Hunt B.G."/>
        </authorList>
    </citation>
    <scope>NUCLEOTIDE SEQUENCE</scope>
    <source>
        <strain evidence="1">PL_HMW_Pooled</strain>
    </source>
</reference>
<name>A0AAE1HKF7_9NEOP</name>
<evidence type="ECO:0000313" key="1">
    <source>
        <dbReference type="EMBL" id="KAK3922990.1"/>
    </source>
</evidence>
<sequence>MTEPVVLWAAIRLDKWKRKTTASPSLITSDLSSLSVRKLVANERLLITLLVTSRKAIRDATKGAICGGGTSDCVQSLNQSSQDHMSVALTTRPQVCSASKPASTSFRKGSGTRSRFRGGYLLASAELRGSKDAIEGGPKDAIEGVRY</sequence>
<comment type="caution">
    <text evidence="1">The sequence shown here is derived from an EMBL/GenBank/DDBJ whole genome shotgun (WGS) entry which is preliminary data.</text>
</comment>
<dbReference type="Proteomes" id="UP001219518">
    <property type="component" value="Unassembled WGS sequence"/>
</dbReference>
<dbReference type="EMBL" id="JAHWGI010001134">
    <property type="protein sequence ID" value="KAK3922990.1"/>
    <property type="molecule type" value="Genomic_DNA"/>
</dbReference>
<protein>
    <submittedName>
        <fullName evidence="1">Septum site-determining protein</fullName>
    </submittedName>
</protein>
<proteinExistence type="predicted"/>
<keyword evidence="2" id="KW-1185">Reference proteome</keyword>